<dbReference type="SUPFAM" id="SSF52518">
    <property type="entry name" value="Thiamin diphosphate-binding fold (THDP-binding)"/>
    <property type="match status" value="2"/>
</dbReference>
<dbReference type="Gene3D" id="3.40.50.970">
    <property type="match status" value="2"/>
</dbReference>
<evidence type="ECO:0000259" key="6">
    <source>
        <dbReference type="Pfam" id="PF02775"/>
    </source>
</evidence>
<evidence type="ECO:0000259" key="7">
    <source>
        <dbReference type="Pfam" id="PF02776"/>
    </source>
</evidence>
<keyword evidence="3 4" id="KW-0786">Thiamine pyrophosphate</keyword>
<evidence type="ECO:0000256" key="3">
    <source>
        <dbReference type="ARBA" id="ARBA00023052"/>
    </source>
</evidence>
<dbReference type="CDD" id="cd00568">
    <property type="entry name" value="TPP_enzymes"/>
    <property type="match status" value="1"/>
</dbReference>
<dbReference type="InterPro" id="IPR011766">
    <property type="entry name" value="TPP_enzyme_TPP-bd"/>
</dbReference>
<dbReference type="InterPro" id="IPR012000">
    <property type="entry name" value="Thiamin_PyroP_enz_cen_dom"/>
</dbReference>
<dbReference type="InterPro" id="IPR029061">
    <property type="entry name" value="THDP-binding"/>
</dbReference>
<dbReference type="Pfam" id="PF02776">
    <property type="entry name" value="TPP_enzyme_N"/>
    <property type="match status" value="1"/>
</dbReference>
<dbReference type="Pfam" id="PF02775">
    <property type="entry name" value="TPP_enzyme_C"/>
    <property type="match status" value="1"/>
</dbReference>
<dbReference type="InterPro" id="IPR012001">
    <property type="entry name" value="Thiamin_PyroP_enz_TPP-bd_dom"/>
</dbReference>
<evidence type="ECO:0000313" key="9">
    <source>
        <dbReference type="Proteomes" id="UP000470246"/>
    </source>
</evidence>
<accession>A0A7K3W3R0</accession>
<feature type="domain" description="Thiamine pyrophosphate enzyme TPP-binding" evidence="6">
    <location>
        <begin position="386"/>
        <end position="532"/>
    </location>
</feature>
<dbReference type="CDD" id="cd07035">
    <property type="entry name" value="TPP_PYR_POX_like"/>
    <property type="match status" value="1"/>
</dbReference>
<evidence type="ECO:0000256" key="4">
    <source>
        <dbReference type="RuleBase" id="RU362132"/>
    </source>
</evidence>
<dbReference type="RefSeq" id="WP_163482798.1">
    <property type="nucleotide sequence ID" value="NZ_JAAGWF010000018.1"/>
</dbReference>
<dbReference type="EMBL" id="JAAGWF010000018">
    <property type="protein sequence ID" value="NEK59422.1"/>
    <property type="molecule type" value="Genomic_DNA"/>
</dbReference>
<dbReference type="PANTHER" id="PTHR18968:SF166">
    <property type="entry name" value="2-HYDROXYACYL-COA LYASE 2"/>
    <property type="match status" value="1"/>
</dbReference>
<sequence length="558" mass="59018">MRVADAIGRELARLGIDQVFGVVGSGNFYVTNALVANGARFVATRHEMGAAMMADAHARTTGRVTALTVHQGCGLTNALTGITEAAKSRTPLLVLAADTARPHGTSNFNIDQPAVLRGLGVVSETITTPESAVHEATRALRRAVVDRRTVVLNLPLDVQDAELPDDALPPAPLPELFPTEPARESVERLAELLRSAERPVFIAGRGARLSGARQSLVELGELSGALLATSGVARGFFVGERWDIDVSGGFSSPLTAELVSGADLVVGWGASLNTWTLRNYELLGAGATLVQVDEDPTAIGVHPPRVDLGVVGDVGRTAEATAAALRTTPRTRPSWRTDELADRIAARRRWRDEPYEDTSTGDLIDPRTLSIALDDLLPAERVVVPDGGNFNGYPAMFLGVPDDKGFCLTLAFQSIGLALSTAIGAGLASPGRIAVAGVGDGGLMMSMVELDTAVRLELPLVVICYNDHAYGAEVHHFGPEGAALDTVRFPETDIAAIARGYGCEGVVVRRVDDLKAVQDWVDGPRDRPLVIDARITDFASWMIAHSFAGELGGTPDPS</sequence>
<dbReference type="InterPro" id="IPR045229">
    <property type="entry name" value="TPP_enz"/>
</dbReference>
<feature type="domain" description="Thiamine pyrophosphate enzyme central" evidence="5">
    <location>
        <begin position="186"/>
        <end position="320"/>
    </location>
</feature>
<comment type="cofactor">
    <cofactor evidence="1">
        <name>thiamine diphosphate</name>
        <dbReference type="ChEBI" id="CHEBI:58937"/>
    </cofactor>
</comment>
<keyword evidence="9" id="KW-1185">Reference proteome</keyword>
<evidence type="ECO:0000256" key="1">
    <source>
        <dbReference type="ARBA" id="ARBA00001964"/>
    </source>
</evidence>
<dbReference type="Gene3D" id="3.40.50.1220">
    <property type="entry name" value="TPP-binding domain"/>
    <property type="match status" value="1"/>
</dbReference>
<dbReference type="GO" id="GO:0009097">
    <property type="term" value="P:isoleucine biosynthetic process"/>
    <property type="evidence" value="ECO:0007669"/>
    <property type="project" value="TreeGrafter"/>
</dbReference>
<dbReference type="GO" id="GO:0003984">
    <property type="term" value="F:acetolactate synthase activity"/>
    <property type="evidence" value="ECO:0007669"/>
    <property type="project" value="TreeGrafter"/>
</dbReference>
<dbReference type="SUPFAM" id="SSF52467">
    <property type="entry name" value="DHS-like NAD/FAD-binding domain"/>
    <property type="match status" value="1"/>
</dbReference>
<dbReference type="GO" id="GO:0030976">
    <property type="term" value="F:thiamine pyrophosphate binding"/>
    <property type="evidence" value="ECO:0007669"/>
    <property type="project" value="InterPro"/>
</dbReference>
<evidence type="ECO:0000259" key="5">
    <source>
        <dbReference type="Pfam" id="PF00205"/>
    </source>
</evidence>
<protein>
    <submittedName>
        <fullName evidence="8">Thiamine pyrophosphate-binding protein</fullName>
    </submittedName>
</protein>
<dbReference type="GO" id="GO:0050660">
    <property type="term" value="F:flavin adenine dinucleotide binding"/>
    <property type="evidence" value="ECO:0007669"/>
    <property type="project" value="TreeGrafter"/>
</dbReference>
<dbReference type="GO" id="GO:0009099">
    <property type="term" value="P:L-valine biosynthetic process"/>
    <property type="evidence" value="ECO:0007669"/>
    <property type="project" value="TreeGrafter"/>
</dbReference>
<dbReference type="AlphaFoldDB" id="A0A7K3W3R0"/>
<dbReference type="PANTHER" id="PTHR18968">
    <property type="entry name" value="THIAMINE PYROPHOSPHATE ENZYMES"/>
    <property type="match status" value="1"/>
</dbReference>
<comment type="caution">
    <text evidence="8">The sequence shown here is derived from an EMBL/GenBank/DDBJ whole genome shotgun (WGS) entry which is preliminary data.</text>
</comment>
<evidence type="ECO:0000256" key="2">
    <source>
        <dbReference type="ARBA" id="ARBA00007812"/>
    </source>
</evidence>
<dbReference type="InterPro" id="IPR029035">
    <property type="entry name" value="DHS-like_NAD/FAD-binding_dom"/>
</dbReference>
<dbReference type="GO" id="GO:0005948">
    <property type="term" value="C:acetolactate synthase complex"/>
    <property type="evidence" value="ECO:0007669"/>
    <property type="project" value="TreeGrafter"/>
</dbReference>
<name>A0A7K3W3R0_9ACTN</name>
<gene>
    <name evidence="8" type="ORF">GCU56_16310</name>
</gene>
<dbReference type="Pfam" id="PF00205">
    <property type="entry name" value="TPP_enzyme_M"/>
    <property type="match status" value="1"/>
</dbReference>
<dbReference type="GO" id="GO:0000287">
    <property type="term" value="F:magnesium ion binding"/>
    <property type="evidence" value="ECO:0007669"/>
    <property type="project" value="InterPro"/>
</dbReference>
<proteinExistence type="inferred from homology"/>
<feature type="domain" description="Thiamine pyrophosphate enzyme N-terminal TPP-binding" evidence="7">
    <location>
        <begin position="1"/>
        <end position="102"/>
    </location>
</feature>
<reference evidence="8 9" key="1">
    <citation type="submission" date="2020-02" db="EMBL/GenBank/DDBJ databases">
        <title>Geodermatophilus sabuli CPCC 205279 I12A-02694.</title>
        <authorList>
            <person name="Jiang Z."/>
        </authorList>
    </citation>
    <scope>NUCLEOTIDE SEQUENCE [LARGE SCALE GENOMIC DNA]</scope>
    <source>
        <strain evidence="8 9">I12A-02694</strain>
    </source>
</reference>
<organism evidence="8 9">
    <name type="scientific">Geodermatophilus sabuli</name>
    <dbReference type="NCBI Taxonomy" id="1564158"/>
    <lineage>
        <taxon>Bacteria</taxon>
        <taxon>Bacillati</taxon>
        <taxon>Actinomycetota</taxon>
        <taxon>Actinomycetes</taxon>
        <taxon>Geodermatophilales</taxon>
        <taxon>Geodermatophilaceae</taxon>
        <taxon>Geodermatophilus</taxon>
    </lineage>
</organism>
<evidence type="ECO:0000313" key="8">
    <source>
        <dbReference type="EMBL" id="NEK59422.1"/>
    </source>
</evidence>
<dbReference type="Proteomes" id="UP000470246">
    <property type="component" value="Unassembled WGS sequence"/>
</dbReference>
<comment type="similarity">
    <text evidence="2 4">Belongs to the TPP enzyme family.</text>
</comment>